<geneLocation type="plasmid" evidence="3 4">
    <name>pRUNSL03</name>
</geneLocation>
<feature type="region of interest" description="Disordered" evidence="1">
    <location>
        <begin position="329"/>
        <end position="366"/>
    </location>
</feature>
<dbReference type="InterPro" id="IPR052159">
    <property type="entry name" value="Competence_DNA_uptake"/>
</dbReference>
<evidence type="ECO:0000313" key="4">
    <source>
        <dbReference type="Proteomes" id="UP000000493"/>
    </source>
</evidence>
<reference evidence="3 4" key="2">
    <citation type="journal article" date="2012" name="Stand. Genomic Sci.">
        <title>Complete genome sequence of the aquatic bacterium Runella slithyformis type strain (LSU 4(T)).</title>
        <authorList>
            <person name="Copeland A."/>
            <person name="Zhang X."/>
            <person name="Misra M."/>
            <person name="Lapidus A."/>
            <person name="Nolan M."/>
            <person name="Lucas S."/>
            <person name="Deshpande S."/>
            <person name="Cheng J.F."/>
            <person name="Tapia R."/>
            <person name="Goodwin L.A."/>
            <person name="Pitluck S."/>
            <person name="Liolios K."/>
            <person name="Pagani I."/>
            <person name="Ivanova N."/>
            <person name="Mikhailova N."/>
            <person name="Pati A."/>
            <person name="Chen A."/>
            <person name="Palaniappan K."/>
            <person name="Land M."/>
            <person name="Hauser L."/>
            <person name="Pan C."/>
            <person name="Jeffries C.D."/>
            <person name="Detter J.C."/>
            <person name="Brambilla E.M."/>
            <person name="Rohde M."/>
            <person name="Djao O.D."/>
            <person name="Goker M."/>
            <person name="Sikorski J."/>
            <person name="Tindall B.J."/>
            <person name="Woyke T."/>
            <person name="Bristow J."/>
            <person name="Eisen J.A."/>
            <person name="Markowitz V."/>
            <person name="Hugenholtz P."/>
            <person name="Kyrpides N.C."/>
            <person name="Klenk H.P."/>
            <person name="Mavromatis K."/>
        </authorList>
    </citation>
    <scope>NUCLEOTIDE SEQUENCE [LARGE SCALE GENOMIC DNA]</scope>
    <source>
        <strain evidence="4">ATCC 29530 / DSM 19594 / LMG 11500 / NCIMB 11436 / LSU 4</strain>
    </source>
</reference>
<evidence type="ECO:0000313" key="3">
    <source>
        <dbReference type="EMBL" id="AEI52155.1"/>
    </source>
</evidence>
<reference evidence="4" key="1">
    <citation type="submission" date="2011-06" db="EMBL/GenBank/DDBJ databases">
        <title>The complete genome of plasmid 3 of Runella slithyformis DSM 19594.</title>
        <authorList>
            <consortium name="US DOE Joint Genome Institute (JGI-PGF)"/>
            <person name="Lucas S."/>
            <person name="Han J."/>
            <person name="Lapidus A."/>
            <person name="Bruce D."/>
            <person name="Goodwin L."/>
            <person name="Pitluck S."/>
            <person name="Peters L."/>
            <person name="Kyrpides N."/>
            <person name="Mavromatis K."/>
            <person name="Ivanova N."/>
            <person name="Ovchinnikova G."/>
            <person name="Zhang X."/>
            <person name="Misra M."/>
            <person name="Detter J.C."/>
            <person name="Tapia R."/>
            <person name="Han C."/>
            <person name="Land M."/>
            <person name="Hauser L."/>
            <person name="Markowitz V."/>
            <person name="Cheng J.-F."/>
            <person name="Hugenholtz P."/>
            <person name="Woyke T."/>
            <person name="Wu D."/>
            <person name="Tindall B."/>
            <person name="Faehrich R."/>
            <person name="Brambilla E."/>
            <person name="Klenk H.-P."/>
            <person name="Eisen J.A."/>
        </authorList>
    </citation>
    <scope>NUCLEOTIDE SEQUENCE [LARGE SCALE GENOMIC DNA]</scope>
    <source>
        <strain evidence="4">ATCC 29530 / DSM 19594 / LMG 11500 / NCIMB 11436 / LSU 4</strain>
        <plasmid evidence="4">pRUNSL03</plasmid>
    </source>
</reference>
<gene>
    <name evidence="3" type="ordered locus">Runsl_5859</name>
</gene>
<organism evidence="3 4">
    <name type="scientific">Runella slithyformis (strain ATCC 29530 / DSM 19594 / LMG 11500 / NCIMB 11436 / LSU 4)</name>
    <dbReference type="NCBI Taxonomy" id="761193"/>
    <lineage>
        <taxon>Bacteria</taxon>
        <taxon>Pseudomonadati</taxon>
        <taxon>Bacteroidota</taxon>
        <taxon>Cytophagia</taxon>
        <taxon>Cytophagales</taxon>
        <taxon>Spirosomataceae</taxon>
        <taxon>Runella</taxon>
    </lineage>
</organism>
<dbReference type="PANTHER" id="PTHR30619:SF1">
    <property type="entry name" value="RECOMBINATION PROTEIN 2"/>
    <property type="match status" value="1"/>
</dbReference>
<dbReference type="InterPro" id="IPR036866">
    <property type="entry name" value="RibonucZ/Hydroxyglut_hydro"/>
</dbReference>
<dbReference type="Proteomes" id="UP000000493">
    <property type="component" value="Plasmid pRUNSL03"/>
</dbReference>
<name>A0A7U3ZRS2_RUNSL</name>
<keyword evidence="3" id="KW-0614">Plasmid</keyword>
<sequence>MATNTALKVIKPTSPKILRTVFLYTGQGDSTIVAVPTGDGADDYEYILVDADLDKEEDEVNLIAMLKDLLGDEKLPKYFNTHPHKDHTGGIKEIYDEVGIIEVLHSNHRPTGEHAESFEELEYVLDKVGEENEFLLKGTNDLNKVRKHDDSELEKKIGLIDYQVFAPAEYVCEEIDEETEEVHYRRIHEQCAVFKFTYGGKSILFTGDANKAAWQDHITEYYADALKADVVNASHHGSRSTFKNGEDDEEPFKDHLDCIDADYLIVSAPKQKDSPHGHPHDDAMKIYKEYFAEESIYHLGENPCCVIVDIDANGNLSITEDNQLIAAYGKKSEEDEEKKSNNKQETNKRAAVLTELASNAKPWQRG</sequence>
<dbReference type="InterPro" id="IPR001279">
    <property type="entry name" value="Metallo-B-lactamas"/>
</dbReference>
<protein>
    <recommendedName>
        <fullName evidence="2">Metallo-beta-lactamase domain-containing protein</fullName>
    </recommendedName>
</protein>
<dbReference type="Gene3D" id="3.60.15.10">
    <property type="entry name" value="Ribonuclease Z/Hydroxyacylglutathione hydrolase-like"/>
    <property type="match status" value="1"/>
</dbReference>
<feature type="domain" description="Metallo-beta-lactamase" evidence="2">
    <location>
        <begin position="79"/>
        <end position="220"/>
    </location>
</feature>
<dbReference type="EMBL" id="CP002862">
    <property type="protein sequence ID" value="AEI52155.1"/>
    <property type="molecule type" value="Genomic_DNA"/>
</dbReference>
<dbReference type="Pfam" id="PF00753">
    <property type="entry name" value="Lactamase_B"/>
    <property type="match status" value="1"/>
</dbReference>
<dbReference type="PANTHER" id="PTHR30619">
    <property type="entry name" value="DNA INTERNALIZATION/COMPETENCE PROTEIN COMEC/REC2"/>
    <property type="match status" value="1"/>
</dbReference>
<keyword evidence="4" id="KW-1185">Reference proteome</keyword>
<accession>A0A7U3ZRS2</accession>
<evidence type="ECO:0000256" key="1">
    <source>
        <dbReference type="SAM" id="MobiDB-lite"/>
    </source>
</evidence>
<evidence type="ECO:0000259" key="2">
    <source>
        <dbReference type="Pfam" id="PF00753"/>
    </source>
</evidence>
<dbReference type="RefSeq" id="WP_013921736.1">
    <property type="nucleotide sequence ID" value="NC_015694.1"/>
</dbReference>
<dbReference type="KEGG" id="rsi:Runsl_5859"/>
<dbReference type="SUPFAM" id="SSF56281">
    <property type="entry name" value="Metallo-hydrolase/oxidoreductase"/>
    <property type="match status" value="1"/>
</dbReference>
<feature type="compositionally biased region" description="Basic and acidic residues" evidence="1">
    <location>
        <begin position="330"/>
        <end position="348"/>
    </location>
</feature>
<dbReference type="AlphaFoldDB" id="A0A7U3ZRS2"/>
<proteinExistence type="predicted"/>